<evidence type="ECO:0000313" key="1">
    <source>
        <dbReference type="EMBL" id="AKM30440.1"/>
    </source>
</evidence>
<dbReference type="Pfam" id="PF10134">
    <property type="entry name" value="RPA"/>
    <property type="match status" value="1"/>
</dbReference>
<dbReference type="EMBL" id="CP011807">
    <property type="protein sequence ID" value="AKM30440.1"/>
    <property type="molecule type" value="Genomic_DNA"/>
</dbReference>
<protein>
    <submittedName>
        <fullName evidence="1">Plasmid replication initiator-like protein</fullName>
    </submittedName>
</protein>
<reference evidence="1" key="1">
    <citation type="submission" date="2016-06" db="EMBL/GenBank/DDBJ databases">
        <title>Complete Genome Sequence of Pandoraea faecigallinarum DSM-23572.</title>
        <authorList>
            <person name="Yong D."/>
            <person name="Ee R."/>
            <person name="Lim Y.-L."/>
            <person name="Yin W.-F."/>
            <person name="Chan K.-G."/>
        </authorList>
    </citation>
    <scope>NUCLEOTIDE SEQUENCE</scope>
    <source>
        <strain evidence="1">DSM 23572</strain>
    </source>
</reference>
<dbReference type="RefSeq" id="WP_047906288.1">
    <property type="nucleotide sequence ID" value="NZ_CP011807.3"/>
</dbReference>
<accession>A0A0H3WS46</accession>
<organism evidence="1 2">
    <name type="scientific">Pandoraea faecigallinarum</name>
    <dbReference type="NCBI Taxonomy" id="656179"/>
    <lineage>
        <taxon>Bacteria</taxon>
        <taxon>Pseudomonadati</taxon>
        <taxon>Pseudomonadota</taxon>
        <taxon>Betaproteobacteria</taxon>
        <taxon>Burkholderiales</taxon>
        <taxon>Burkholderiaceae</taxon>
        <taxon>Pandoraea</taxon>
    </lineage>
</organism>
<dbReference type="InterPro" id="IPR018777">
    <property type="entry name" value="Replication_initiator_prot_A"/>
</dbReference>
<proteinExistence type="predicted"/>
<sequence length="327" mass="36419">MQAFIVEATPLASPGGACDASASTHSRLAPHRHQQRDFFVADILDASPKDDVASMEHPLFALRAGDRRVRVYERNGTTVTVKPGIDGCATIHDKDLWIYCISQLVEAKNRGREIARTVRFTAYDFLHTTNRDASGRAYIRMGEMLARLTGTRIETNIETAGKRERGFFGLIDSAKVVERDGDNRMVAVEVTLPDWLFRSVDAMHVLTLSPDYFRLRKPLDRRIYELARKHCGRQPTWKPSIATLHEKSGSADKLFKFRAAIKALAASGELPDYRMAYDPKADAVAFYANGPKGYRAEIAAIVKGLPPTSAKARENACVRKRGGPRCP</sequence>
<dbReference type="PATRIC" id="fig|656179.3.peg.2225"/>
<evidence type="ECO:0000313" key="2">
    <source>
        <dbReference type="Proteomes" id="UP000035651"/>
    </source>
</evidence>
<dbReference type="KEGG" id="pfg:AB870_10470"/>
<dbReference type="AlphaFoldDB" id="A0A0H3WS46"/>
<dbReference type="OrthoDB" id="581589at2"/>
<name>A0A0H3WS46_9BURK</name>
<gene>
    <name evidence="1" type="ORF">AB870_10470</name>
</gene>
<dbReference type="Proteomes" id="UP000035651">
    <property type="component" value="Chromosome"/>
</dbReference>
<keyword evidence="2" id="KW-1185">Reference proteome</keyword>